<accession>A0A2Z2MWZ1</accession>
<dbReference type="GeneID" id="33317353"/>
<reference evidence="1 2" key="1">
    <citation type="submission" date="2016-04" db="EMBL/GenBank/DDBJ databases">
        <title>Complete genome sequence of Thermococcus siculi type strain RG-20.</title>
        <authorList>
            <person name="Oger P.M."/>
        </authorList>
    </citation>
    <scope>NUCLEOTIDE SEQUENCE [LARGE SCALE GENOMIC DNA]</scope>
    <source>
        <strain evidence="1 2">RG-20</strain>
    </source>
</reference>
<organism evidence="1 2">
    <name type="scientific">Thermococcus siculi</name>
    <dbReference type="NCBI Taxonomy" id="72803"/>
    <lineage>
        <taxon>Archaea</taxon>
        <taxon>Methanobacteriati</taxon>
        <taxon>Methanobacteriota</taxon>
        <taxon>Thermococci</taxon>
        <taxon>Thermococcales</taxon>
        <taxon>Thermococcaceae</taxon>
        <taxon>Thermococcus</taxon>
    </lineage>
</organism>
<gene>
    <name evidence="1" type="ORF">A3L11_03900</name>
</gene>
<keyword evidence="2" id="KW-1185">Reference proteome</keyword>
<evidence type="ECO:0000313" key="2">
    <source>
        <dbReference type="Proteomes" id="UP000250125"/>
    </source>
</evidence>
<dbReference type="RefSeq" id="WP_088855659.1">
    <property type="nucleotide sequence ID" value="NZ_CP015103.1"/>
</dbReference>
<dbReference type="EMBL" id="CP015103">
    <property type="protein sequence ID" value="ASJ08420.1"/>
    <property type="molecule type" value="Genomic_DNA"/>
</dbReference>
<name>A0A2Z2MWZ1_9EURY</name>
<dbReference type="Proteomes" id="UP000250125">
    <property type="component" value="Chromosome"/>
</dbReference>
<dbReference type="KEGG" id="tsl:A3L11_03900"/>
<dbReference type="OrthoDB" id="85696at2157"/>
<protein>
    <submittedName>
        <fullName evidence="1">Uncharacterized protein</fullName>
    </submittedName>
</protein>
<evidence type="ECO:0000313" key="1">
    <source>
        <dbReference type="EMBL" id="ASJ08420.1"/>
    </source>
</evidence>
<dbReference type="AlphaFoldDB" id="A0A2Z2MWZ1"/>
<sequence length="721" mass="82119">MKRRAFIFTLDAILSVFLALIIITSIIGIEAQSRDVYSTYMRSSDKYLAEDTLTMLKTVPLSDIVPQEKISEWISSGVLNTTFVDPRMSPLEITATYWSLEAKYPGLKLREKAGEILEYILNTSLENYNYELIISTNESGSLYNYEKPYIIKKGSNYNLTPDVMPATLILSGYEYNKTPRGYMARAYLTKLKAKETTYTYMGDYIATANYRTGPIRIRYIIPTSQFPSDAKITGVKWLLEGAWTHSDYSLRINGKYVTCGNWDNGRWNEVYLNEEIEDTSANDYNTCNLVEEVQNRTSQRTNTTFEVLVDHSRNSGEDGAQHVIITYRTSQASTFTYPHKFYFADVYANDSLDMEKYVFAPGNISEMRIHIEGENIESVTARFRIFNKLSDPITLSQSGNIFTADNATIASAIQSTGYTYRDISGSFFTIIFDITRKRGEELHVEGTKSYVYVDYTPFVYASLYSIDFRKTLNDYTASGHFSGDFYHRVTWQWNLPTKGNPIYVKYQLPWLHTAGQICDQNVQILKKDETSWVTLYDAPDHNDFLNVFARWGYTVTTRDYQGNVVNDAIHPGLNKFKLTFGSCYGVDPSHALGEVLFLLDAYAPYKDIKPKLLQGYPEVKAYNLTYKYKVGTTVRMSSIIIGDKAAVSRGEYKNLTATELQPDDYAVDDAVLRLFHKLGGDGWDHPILVELSDARIDFASLGGIPSSITPIVITLRVWRES</sequence>
<proteinExistence type="predicted"/>